<proteinExistence type="predicted"/>
<dbReference type="InterPro" id="IPR005149">
    <property type="entry name" value="Tscrpt_reg_PadR_N"/>
</dbReference>
<dbReference type="Pfam" id="PF03551">
    <property type="entry name" value="PadR"/>
    <property type="match status" value="1"/>
</dbReference>
<dbReference type="SUPFAM" id="SSF46785">
    <property type="entry name" value="Winged helix' DNA-binding domain"/>
    <property type="match status" value="1"/>
</dbReference>
<dbReference type="Proteomes" id="UP000776164">
    <property type="component" value="Unassembled WGS sequence"/>
</dbReference>
<feature type="region of interest" description="Disordered" evidence="1">
    <location>
        <begin position="177"/>
        <end position="217"/>
    </location>
</feature>
<dbReference type="Gene3D" id="1.10.10.10">
    <property type="entry name" value="Winged helix-like DNA-binding domain superfamily/Winged helix DNA-binding domain"/>
    <property type="match status" value="1"/>
</dbReference>
<keyword evidence="3" id="KW-0238">DNA-binding</keyword>
<dbReference type="EMBL" id="JAFBBU010000001">
    <property type="protein sequence ID" value="MBM7472051.1"/>
    <property type="molecule type" value="Genomic_DNA"/>
</dbReference>
<comment type="caution">
    <text evidence="3">The sequence shown here is derived from an EMBL/GenBank/DDBJ whole genome shotgun (WGS) entry which is preliminary data.</text>
</comment>
<keyword evidence="4" id="KW-1185">Reference proteome</keyword>
<dbReference type="GO" id="GO:0003677">
    <property type="term" value="F:DNA binding"/>
    <property type="evidence" value="ECO:0007669"/>
    <property type="project" value="UniProtKB-KW"/>
</dbReference>
<feature type="domain" description="Transcription regulator PadR N-terminal" evidence="2">
    <location>
        <begin position="7"/>
        <end position="77"/>
    </location>
</feature>
<evidence type="ECO:0000256" key="1">
    <source>
        <dbReference type="SAM" id="MobiDB-lite"/>
    </source>
</evidence>
<accession>A0ABS2L6D0</accession>
<dbReference type="InterPro" id="IPR036390">
    <property type="entry name" value="WH_DNA-bd_sf"/>
</dbReference>
<name>A0ABS2L6D0_9MICO</name>
<sequence>MSVRQTILAVLTLGPAYGLQLHDEVELRTCREGTLNVGQVYSTLGRLKTAGLVACDTVTAGGLPLYELTPEGRQEAHSWLGTAQPVSGSAWGDMMDHVLLAVSLPGQDPLPLIRAYEEAWRGISSQKRIQDVGSAAVPGRRLARAQAEAERLLAHSALAWLEQIRIDPSEFTIAMQSERPRRGRRPVRLLQQTEKIQSRGASDRGGAQLGTSAVRST</sequence>
<gene>
    <name evidence="3" type="ORF">JOE66_001685</name>
</gene>
<evidence type="ECO:0000313" key="3">
    <source>
        <dbReference type="EMBL" id="MBM7472051.1"/>
    </source>
</evidence>
<reference evidence="3 4" key="1">
    <citation type="submission" date="2021-01" db="EMBL/GenBank/DDBJ databases">
        <title>Sequencing the genomes of 1000 actinobacteria strains.</title>
        <authorList>
            <person name="Klenk H.-P."/>
        </authorList>
    </citation>
    <scope>NUCLEOTIDE SEQUENCE [LARGE SCALE GENOMIC DNA]</scope>
    <source>
        <strain evidence="3 4">DSM 13057</strain>
    </source>
</reference>
<evidence type="ECO:0000313" key="4">
    <source>
        <dbReference type="Proteomes" id="UP000776164"/>
    </source>
</evidence>
<evidence type="ECO:0000259" key="2">
    <source>
        <dbReference type="Pfam" id="PF03551"/>
    </source>
</evidence>
<organism evidence="3 4">
    <name type="scientific">Subtercola frigoramans</name>
    <dbReference type="NCBI Taxonomy" id="120298"/>
    <lineage>
        <taxon>Bacteria</taxon>
        <taxon>Bacillati</taxon>
        <taxon>Actinomycetota</taxon>
        <taxon>Actinomycetes</taxon>
        <taxon>Micrococcales</taxon>
        <taxon>Microbacteriaceae</taxon>
        <taxon>Subtercola</taxon>
    </lineage>
</organism>
<protein>
    <submittedName>
        <fullName evidence="3">DNA-binding PadR family transcriptional regulator</fullName>
    </submittedName>
</protein>
<dbReference type="InterPro" id="IPR036388">
    <property type="entry name" value="WH-like_DNA-bd_sf"/>
</dbReference>
<dbReference type="RefSeq" id="WP_205108476.1">
    <property type="nucleotide sequence ID" value="NZ_BAAAHT010000013.1"/>
</dbReference>